<evidence type="ECO:0000313" key="2">
    <source>
        <dbReference type="EMBL" id="RHZ65595.1"/>
    </source>
</evidence>
<keyword evidence="1" id="KW-0732">Signal</keyword>
<evidence type="ECO:0000313" key="3">
    <source>
        <dbReference type="Proteomes" id="UP000266861"/>
    </source>
</evidence>
<organism evidence="2 3">
    <name type="scientific">Diversispora epigaea</name>
    <dbReference type="NCBI Taxonomy" id="1348612"/>
    <lineage>
        <taxon>Eukaryota</taxon>
        <taxon>Fungi</taxon>
        <taxon>Fungi incertae sedis</taxon>
        <taxon>Mucoromycota</taxon>
        <taxon>Glomeromycotina</taxon>
        <taxon>Glomeromycetes</taxon>
        <taxon>Diversisporales</taxon>
        <taxon>Diversisporaceae</taxon>
        <taxon>Diversispora</taxon>
    </lineage>
</organism>
<sequence>MFSQLFLISTLLLVWISTVAIGAPVVEIIERIKAIEIPRIGSGDLTLNRRFLSGIPGLPQCTDIGFPTLLMSHCLDAKTIRARCSSTRDPVENKWTITTCPDDSTCMDFQALSSGIIKSEFDVFALCVDEDSLRKSKHDRSGVFCKTYELNGVAGKTVTLSFDIYDVNQKPASVSDIRFETGRCNTKKKYNTRSSKNSKISSKNIVVSKFLMPEEESSSPSFFQAMSGLEEIIMV</sequence>
<keyword evidence="3" id="KW-1185">Reference proteome</keyword>
<dbReference type="Proteomes" id="UP000266861">
    <property type="component" value="Unassembled WGS sequence"/>
</dbReference>
<comment type="caution">
    <text evidence="2">The sequence shown here is derived from an EMBL/GenBank/DDBJ whole genome shotgun (WGS) entry which is preliminary data.</text>
</comment>
<protein>
    <submittedName>
        <fullName evidence="2">Uncharacterized protein</fullName>
    </submittedName>
</protein>
<dbReference type="AlphaFoldDB" id="A0A397HR06"/>
<feature type="signal peptide" evidence="1">
    <location>
        <begin position="1"/>
        <end position="22"/>
    </location>
</feature>
<gene>
    <name evidence="2" type="ORF">Glove_313g56</name>
</gene>
<name>A0A397HR06_9GLOM</name>
<dbReference type="EMBL" id="PQFF01000286">
    <property type="protein sequence ID" value="RHZ65595.1"/>
    <property type="molecule type" value="Genomic_DNA"/>
</dbReference>
<reference evidence="2 3" key="1">
    <citation type="submission" date="2018-08" db="EMBL/GenBank/DDBJ databases">
        <title>Genome and evolution of the arbuscular mycorrhizal fungus Diversispora epigaea (formerly Glomus versiforme) and its bacterial endosymbionts.</title>
        <authorList>
            <person name="Sun X."/>
            <person name="Fei Z."/>
            <person name="Harrison M."/>
        </authorList>
    </citation>
    <scope>NUCLEOTIDE SEQUENCE [LARGE SCALE GENOMIC DNA]</scope>
    <source>
        <strain evidence="2 3">IT104</strain>
    </source>
</reference>
<feature type="chain" id="PRO_5017341421" evidence="1">
    <location>
        <begin position="23"/>
        <end position="235"/>
    </location>
</feature>
<proteinExistence type="predicted"/>
<accession>A0A397HR06</accession>
<evidence type="ECO:0000256" key="1">
    <source>
        <dbReference type="SAM" id="SignalP"/>
    </source>
</evidence>